<feature type="signal peptide" evidence="1">
    <location>
        <begin position="1"/>
        <end position="25"/>
    </location>
</feature>
<accession>A0ABV6VR86</accession>
<evidence type="ECO:0000256" key="1">
    <source>
        <dbReference type="SAM" id="SignalP"/>
    </source>
</evidence>
<name>A0ABV6VR86_9ACTN</name>
<dbReference type="PANTHER" id="PTHR43649:SF16">
    <property type="entry name" value="SUGAR-BINDING LIPOPROTEIN"/>
    <property type="match status" value="1"/>
</dbReference>
<dbReference type="Proteomes" id="UP001592531">
    <property type="component" value="Unassembled WGS sequence"/>
</dbReference>
<protein>
    <submittedName>
        <fullName evidence="2">Extracellular solute-binding protein</fullName>
    </submittedName>
</protein>
<dbReference type="SUPFAM" id="SSF53850">
    <property type="entry name" value="Periplasmic binding protein-like II"/>
    <property type="match status" value="1"/>
</dbReference>
<keyword evidence="3" id="KW-1185">Reference proteome</keyword>
<dbReference type="Gene3D" id="3.40.190.10">
    <property type="entry name" value="Periplasmic binding protein-like II"/>
    <property type="match status" value="1"/>
</dbReference>
<comment type="caution">
    <text evidence="2">The sequence shown here is derived from an EMBL/GenBank/DDBJ whole genome shotgun (WGS) entry which is preliminary data.</text>
</comment>
<organism evidence="2 3">
    <name type="scientific">Streptacidiphilus cavernicola</name>
    <dbReference type="NCBI Taxonomy" id="3342716"/>
    <lineage>
        <taxon>Bacteria</taxon>
        <taxon>Bacillati</taxon>
        <taxon>Actinomycetota</taxon>
        <taxon>Actinomycetes</taxon>
        <taxon>Kitasatosporales</taxon>
        <taxon>Streptomycetaceae</taxon>
        <taxon>Streptacidiphilus</taxon>
    </lineage>
</organism>
<evidence type="ECO:0000313" key="3">
    <source>
        <dbReference type="Proteomes" id="UP001592531"/>
    </source>
</evidence>
<keyword evidence="1" id="KW-0732">Signal</keyword>
<dbReference type="RefSeq" id="WP_380533311.1">
    <property type="nucleotide sequence ID" value="NZ_JBHFAB010000003.1"/>
</dbReference>
<sequence>MTGISMGSRARTAVAVALAAGLAFAVSGCGSSSTGSGAGSSAAASAGPVTISVGCEPPTTQAQPRANWLADVSAFEKLNPNITIKSDDTNPCEDPATFNAKLASGKMDDVFYTYFTDAANVIASGQAADIQQYASQIHGLADIQPALTGIYKQGGTDSGHLYGIPKGNYSLGLVYNKDLFQKAGLDPNKPPTTWDEVEADAIAISKLGGGNVGYADYSAGNTGGWHFTAELYSRGGTMVSADGKSANFDNANGLAVLQFLHKMRFTDNVMGAKQGLQYNDLLQMMATGKLGMYIGDPVTLTTIHDQYKVPYDTMAVGPMPGEQATLVGGDGYMFNKHDTPAQIEAGIKWINYEFLTSGQGQNFNYPRRAEQKEPVGLPEPDLWTGATASADATAMAKYANIPVQNFSTYVAALPNMKLLVEPPQAQAIYAQGDKAVFGALTNPNADLQKLLDTFKSSTDSILSNAQ</sequence>
<feature type="chain" id="PRO_5046084125" evidence="1">
    <location>
        <begin position="26"/>
        <end position="466"/>
    </location>
</feature>
<reference evidence="2 3" key="1">
    <citation type="submission" date="2024-09" db="EMBL/GenBank/DDBJ databases">
        <authorList>
            <person name="Lee S.D."/>
        </authorList>
    </citation>
    <scope>NUCLEOTIDE SEQUENCE [LARGE SCALE GENOMIC DNA]</scope>
    <source>
        <strain evidence="2 3">N8-3</strain>
    </source>
</reference>
<dbReference type="InterPro" id="IPR006059">
    <property type="entry name" value="SBP"/>
</dbReference>
<evidence type="ECO:0000313" key="2">
    <source>
        <dbReference type="EMBL" id="MFC1416238.1"/>
    </source>
</evidence>
<dbReference type="EMBL" id="JBHFAB010000003">
    <property type="protein sequence ID" value="MFC1416238.1"/>
    <property type="molecule type" value="Genomic_DNA"/>
</dbReference>
<gene>
    <name evidence="2" type="ORF">ACEZDE_06230</name>
</gene>
<dbReference type="InterPro" id="IPR050490">
    <property type="entry name" value="Bact_solute-bd_prot1"/>
</dbReference>
<proteinExistence type="predicted"/>
<dbReference type="PANTHER" id="PTHR43649">
    <property type="entry name" value="ARABINOSE-BINDING PROTEIN-RELATED"/>
    <property type="match status" value="1"/>
</dbReference>
<dbReference type="Pfam" id="PF01547">
    <property type="entry name" value="SBP_bac_1"/>
    <property type="match status" value="1"/>
</dbReference>